<gene>
    <name evidence="1" type="ORF">WI38_04760</name>
</gene>
<accession>A0A102X918</accession>
<name>A0A102X918_9BURK</name>
<evidence type="ECO:0000313" key="2">
    <source>
        <dbReference type="Proteomes" id="UP000065521"/>
    </source>
</evidence>
<organism evidence="1 2">
    <name type="scientific">Burkholderia ubonensis</name>
    <dbReference type="NCBI Taxonomy" id="101571"/>
    <lineage>
        <taxon>Bacteria</taxon>
        <taxon>Pseudomonadati</taxon>
        <taxon>Pseudomonadota</taxon>
        <taxon>Betaproteobacteria</taxon>
        <taxon>Burkholderiales</taxon>
        <taxon>Burkholderiaceae</taxon>
        <taxon>Burkholderia</taxon>
        <taxon>Burkholderia cepacia complex</taxon>
    </lineage>
</organism>
<dbReference type="RefSeq" id="WP_059615662.1">
    <property type="nucleotide sequence ID" value="NZ_CP013368.1"/>
</dbReference>
<dbReference type="Proteomes" id="UP000065521">
    <property type="component" value="Unassembled WGS sequence"/>
</dbReference>
<protein>
    <submittedName>
        <fullName evidence="1">Uncharacterized protein</fullName>
    </submittedName>
</protein>
<sequence>MRTGHHFLPELRHATVPTYFVSYLFPLLLASYEVYRVEYWVANHGWRFAQLSQAGYEFTLMLAVFALQVILDALFFFIAWAGRHPDAEHRLGNMAFGIVCSSLVLGFDVMLQVAF</sequence>
<dbReference type="EMBL" id="LOTN01000005">
    <property type="protein sequence ID" value="KUZ95590.1"/>
    <property type="molecule type" value="Genomic_DNA"/>
</dbReference>
<evidence type="ECO:0000313" key="1">
    <source>
        <dbReference type="EMBL" id="KUZ95590.1"/>
    </source>
</evidence>
<comment type="caution">
    <text evidence="1">The sequence shown here is derived from an EMBL/GenBank/DDBJ whole genome shotgun (WGS) entry which is preliminary data.</text>
</comment>
<reference evidence="1 2" key="1">
    <citation type="submission" date="2015-11" db="EMBL/GenBank/DDBJ databases">
        <title>Expanding the genomic diversity of Burkholderia species for the development of highly accurate diagnostics.</title>
        <authorList>
            <person name="Sahl J."/>
            <person name="Keim P."/>
            <person name="Wagner D."/>
        </authorList>
    </citation>
    <scope>NUCLEOTIDE SEQUENCE [LARGE SCALE GENOMIC DNA]</scope>
    <source>
        <strain evidence="1 2">RF32-BP4</strain>
    </source>
</reference>
<dbReference type="AlphaFoldDB" id="A0A102X918"/>
<proteinExistence type="predicted"/>